<sequence length="141" mass="15665">MDRSHVRRHPCLACAWLAAAVWYQCHGVSMILESWLGDDADWRLAYRGTLAFTCNRRCSRVGSKVLGSITRKHFRSCLERPLQTQAVTLHPLCSSPSPDLPLRGSAHIYCGVKDGMITTLSVYSAQYSTASGHRGRQLGNC</sequence>
<keyword evidence="3" id="KW-1185">Reference proteome</keyword>
<dbReference type="Proteomes" id="UP000813444">
    <property type="component" value="Unassembled WGS sequence"/>
</dbReference>
<dbReference type="EMBL" id="JAGPNK010000001">
    <property type="protein sequence ID" value="KAH7328256.1"/>
    <property type="molecule type" value="Genomic_DNA"/>
</dbReference>
<accession>A0A8K0T2N5</accession>
<evidence type="ECO:0000313" key="2">
    <source>
        <dbReference type="EMBL" id="KAH7328256.1"/>
    </source>
</evidence>
<comment type="caution">
    <text evidence="2">The sequence shown here is derived from an EMBL/GenBank/DDBJ whole genome shotgun (WGS) entry which is preliminary data.</text>
</comment>
<proteinExistence type="predicted"/>
<name>A0A8K0T2N5_9HYPO</name>
<dbReference type="AlphaFoldDB" id="A0A8K0T2N5"/>
<feature type="signal peptide" evidence="1">
    <location>
        <begin position="1"/>
        <end position="27"/>
    </location>
</feature>
<reference evidence="2" key="1">
    <citation type="journal article" date="2021" name="Nat. Commun.">
        <title>Genetic determinants of endophytism in the Arabidopsis root mycobiome.</title>
        <authorList>
            <person name="Mesny F."/>
            <person name="Miyauchi S."/>
            <person name="Thiergart T."/>
            <person name="Pickel B."/>
            <person name="Atanasova L."/>
            <person name="Karlsson M."/>
            <person name="Huettel B."/>
            <person name="Barry K.W."/>
            <person name="Haridas S."/>
            <person name="Chen C."/>
            <person name="Bauer D."/>
            <person name="Andreopoulos W."/>
            <person name="Pangilinan J."/>
            <person name="LaButti K."/>
            <person name="Riley R."/>
            <person name="Lipzen A."/>
            <person name="Clum A."/>
            <person name="Drula E."/>
            <person name="Henrissat B."/>
            <person name="Kohler A."/>
            <person name="Grigoriev I.V."/>
            <person name="Martin F.M."/>
            <person name="Hacquard S."/>
        </authorList>
    </citation>
    <scope>NUCLEOTIDE SEQUENCE</scope>
    <source>
        <strain evidence="2">MPI-CAGE-CH-0235</strain>
    </source>
</reference>
<evidence type="ECO:0000313" key="3">
    <source>
        <dbReference type="Proteomes" id="UP000813444"/>
    </source>
</evidence>
<feature type="chain" id="PRO_5035464199" description="Secreted protein" evidence="1">
    <location>
        <begin position="28"/>
        <end position="141"/>
    </location>
</feature>
<evidence type="ECO:0008006" key="4">
    <source>
        <dbReference type="Google" id="ProtNLM"/>
    </source>
</evidence>
<organism evidence="2 3">
    <name type="scientific">Stachybotrys elegans</name>
    <dbReference type="NCBI Taxonomy" id="80388"/>
    <lineage>
        <taxon>Eukaryota</taxon>
        <taxon>Fungi</taxon>
        <taxon>Dikarya</taxon>
        <taxon>Ascomycota</taxon>
        <taxon>Pezizomycotina</taxon>
        <taxon>Sordariomycetes</taxon>
        <taxon>Hypocreomycetidae</taxon>
        <taxon>Hypocreales</taxon>
        <taxon>Stachybotryaceae</taxon>
        <taxon>Stachybotrys</taxon>
    </lineage>
</organism>
<protein>
    <recommendedName>
        <fullName evidence="4">Secreted protein</fullName>
    </recommendedName>
</protein>
<keyword evidence="1" id="KW-0732">Signal</keyword>
<evidence type="ECO:0000256" key="1">
    <source>
        <dbReference type="SAM" id="SignalP"/>
    </source>
</evidence>
<gene>
    <name evidence="2" type="ORF">B0I35DRAFT_13098</name>
</gene>